<protein>
    <recommendedName>
        <fullName evidence="3 10">Isopentenyl phosphate kinase</fullName>
        <shortName evidence="10">IPK</shortName>
        <ecNumber evidence="2 10">2.7.4.26</ecNumber>
    </recommendedName>
</protein>
<dbReference type="EMBL" id="CP104550">
    <property type="protein sequence ID" value="UXH32194.1"/>
    <property type="molecule type" value="Genomic_DNA"/>
</dbReference>
<dbReference type="GO" id="GO:0005524">
    <property type="term" value="F:ATP binding"/>
    <property type="evidence" value="ECO:0007669"/>
    <property type="project" value="UniProtKB-KW"/>
</dbReference>
<evidence type="ECO:0000256" key="12">
    <source>
        <dbReference type="PIRSR" id="PIRSR016496-2"/>
    </source>
</evidence>
<dbReference type="GO" id="GO:0005829">
    <property type="term" value="C:cytosol"/>
    <property type="evidence" value="ECO:0007669"/>
    <property type="project" value="TreeGrafter"/>
</dbReference>
<dbReference type="AlphaFoldDB" id="A0A9E7UHC8"/>
<dbReference type="Gene3D" id="3.40.1160.10">
    <property type="entry name" value="Acetylglutamate kinase-like"/>
    <property type="match status" value="1"/>
</dbReference>
<feature type="binding site" evidence="11">
    <location>
        <position position="223"/>
    </location>
    <ligand>
        <name>ATP</name>
        <dbReference type="ChEBI" id="CHEBI:30616"/>
    </ligand>
</feature>
<evidence type="ECO:0000256" key="11">
    <source>
        <dbReference type="PIRSR" id="PIRSR016496-1"/>
    </source>
</evidence>
<dbReference type="Proteomes" id="UP001369247">
    <property type="component" value="Unassembled WGS sequence"/>
</dbReference>
<dbReference type="EC" id="2.7.4.26" evidence="2 10"/>
<name>A0A9E7UHC8_METWO</name>
<dbReference type="InterPro" id="IPR001048">
    <property type="entry name" value="Asp/Glu/Uridylate_kinase"/>
</dbReference>
<feature type="binding site" evidence="11">
    <location>
        <position position="157"/>
    </location>
    <ligand>
        <name>substrate</name>
    </ligand>
</feature>
<dbReference type="RefSeq" id="WP_074358604.1">
    <property type="nucleotide sequence ID" value="NZ_CP104550.1"/>
</dbReference>
<evidence type="ECO:0000313" key="16">
    <source>
        <dbReference type="Proteomes" id="UP001369247"/>
    </source>
</evidence>
<dbReference type="NCBIfam" id="NF040647">
    <property type="entry name" value="IPPK_Arch"/>
    <property type="match status" value="1"/>
</dbReference>
<dbReference type="PANTHER" id="PTHR43654">
    <property type="entry name" value="GLUTAMATE 5-KINASE"/>
    <property type="match status" value="1"/>
</dbReference>
<evidence type="ECO:0000256" key="6">
    <source>
        <dbReference type="ARBA" id="ARBA00022777"/>
    </source>
</evidence>
<evidence type="ECO:0000259" key="13">
    <source>
        <dbReference type="Pfam" id="PF00696"/>
    </source>
</evidence>
<feature type="binding site" evidence="11">
    <location>
        <position position="219"/>
    </location>
    <ligand>
        <name>ATP</name>
        <dbReference type="ChEBI" id="CHEBI:30616"/>
    </ligand>
</feature>
<accession>A0A9E7UHC8</accession>
<dbReference type="GO" id="GO:0102043">
    <property type="term" value="F:isopentenyl phosphate kinase activity"/>
    <property type="evidence" value="ECO:0007669"/>
    <property type="project" value="UniProtKB-EC"/>
</dbReference>
<keyword evidence="6 10" id="KW-0418">Kinase</keyword>
<gene>
    <name evidence="15" type="ORF">N5910_02570</name>
    <name evidence="14" type="ORF">U2150_08825</name>
</gene>
<feature type="binding site" evidence="11">
    <location>
        <position position="178"/>
    </location>
    <ligand>
        <name>ATP</name>
        <dbReference type="ChEBI" id="CHEBI:30616"/>
    </ligand>
</feature>
<reference evidence="15" key="1">
    <citation type="submission" date="2022-09" db="EMBL/GenBank/DDBJ databases">
        <title>Characterization of three MwoI isoschizomers from sequenced genome and metagenomes.</title>
        <authorList>
            <person name="Fomenkov A."/>
            <person name="Xu S.Y."/>
            <person name="Roberts R.J."/>
        </authorList>
    </citation>
    <scope>NUCLEOTIDE SEQUENCE</scope>
    <source>
        <strain evidence="15">DSM 2970</strain>
    </source>
</reference>
<dbReference type="SUPFAM" id="SSF53633">
    <property type="entry name" value="Carbamate kinase-like"/>
    <property type="match status" value="1"/>
</dbReference>
<evidence type="ECO:0000256" key="3">
    <source>
        <dbReference type="ARBA" id="ARBA00017267"/>
    </source>
</evidence>
<evidence type="ECO:0000256" key="7">
    <source>
        <dbReference type="ARBA" id="ARBA00022840"/>
    </source>
</evidence>
<proteinExistence type="inferred from homology"/>
<keyword evidence="16" id="KW-1185">Reference proteome</keyword>
<evidence type="ECO:0000256" key="5">
    <source>
        <dbReference type="ARBA" id="ARBA00022741"/>
    </source>
</evidence>
<dbReference type="InterPro" id="IPR036393">
    <property type="entry name" value="AceGlu_kinase-like_sf"/>
</dbReference>
<dbReference type="PIRSF" id="PIRSF016496">
    <property type="entry name" value="Kin_FomA"/>
    <property type="match status" value="1"/>
</dbReference>
<comment type="similarity">
    <text evidence="1 10">Belongs to the isopentenyl phosphate kinase family.</text>
</comment>
<dbReference type="InterPro" id="IPR024192">
    <property type="entry name" value="Fosfomycin_R_FomA-type"/>
</dbReference>
<evidence type="ECO:0000256" key="9">
    <source>
        <dbReference type="ARBA" id="ARBA00049063"/>
    </source>
</evidence>
<keyword evidence="5 10" id="KW-0547">Nucleotide-binding</keyword>
<organism evidence="15">
    <name type="scientific">Methanothermobacter wolfeii</name>
    <name type="common">Methanobacterium wolfei</name>
    <dbReference type="NCBI Taxonomy" id="145261"/>
    <lineage>
        <taxon>Archaea</taxon>
        <taxon>Methanobacteriati</taxon>
        <taxon>Methanobacteriota</taxon>
        <taxon>Methanomada group</taxon>
        <taxon>Methanobacteria</taxon>
        <taxon>Methanobacteriales</taxon>
        <taxon>Methanobacteriaceae</taxon>
        <taxon>Methanothermobacter</taxon>
    </lineage>
</organism>
<dbReference type="KEGG" id="mwo:MWSIV6_0501"/>
<evidence type="ECO:0000256" key="4">
    <source>
        <dbReference type="ARBA" id="ARBA00022679"/>
    </source>
</evidence>
<sequence length="266" mass="29169">MIILKLGGSVITRKDSDEPRIDMNNLQRIASEVANASPSSLLIIHGAGSFGHPFAMKYSIGSEIVDEDEFRYRRMGFGITQNWVKRLNTHVCQALLDEGIPAVSVQPSAFMVAEDGRIKDPDLSLIRSYLDEGFVPVSYGDVVLDLNRKRRFSVVSGDQLINHFSAELMPERVILGTDVDGVYTRDPRRYPDAELLEVIGSIHDLEALEGTVNTDVTGGMAGKIRELLALAEKGVESEIINASVKGNIEGALMGREVRGTRITLKG</sequence>
<keyword evidence="4 10" id="KW-0808">Transferase</keyword>
<dbReference type="GO" id="GO:0016114">
    <property type="term" value="P:terpenoid biosynthetic process"/>
    <property type="evidence" value="ECO:0007669"/>
    <property type="project" value="TreeGrafter"/>
</dbReference>
<comment type="function">
    <text evidence="10">Catalyzes the formation of isopentenyl diphosphate (IPP), the building block of all isoprenoids.</text>
</comment>
<dbReference type="PANTHER" id="PTHR43654:SF1">
    <property type="entry name" value="ISOPENTENYL PHOSPHATE KINASE"/>
    <property type="match status" value="1"/>
</dbReference>
<feature type="binding site" evidence="11">
    <location>
        <position position="48"/>
    </location>
    <ligand>
        <name>ATP</name>
        <dbReference type="ChEBI" id="CHEBI:30616"/>
    </ligand>
</feature>
<reference evidence="14 16" key="2">
    <citation type="submission" date="2023-12" db="EMBL/GenBank/DDBJ databases">
        <title>Phenotypic and Genomic Characterization of Methanothermobacter wolfeii Strain BSEL, a CO2-Capturing Archaeon with Minimal Nutrient Requirements.</title>
        <authorList>
            <person name="Ale Enriquez F."/>
            <person name="Ahring B.K."/>
        </authorList>
    </citation>
    <scope>NUCLEOTIDE SEQUENCE [LARGE SCALE GENOMIC DNA]</scope>
    <source>
        <strain evidence="14 16">BSEL-1</strain>
    </source>
</reference>
<evidence type="ECO:0000256" key="8">
    <source>
        <dbReference type="ARBA" id="ARBA00023229"/>
    </source>
</evidence>
<dbReference type="GO" id="GO:0016301">
    <property type="term" value="F:kinase activity"/>
    <property type="evidence" value="ECO:0007669"/>
    <property type="project" value="UniProtKB-KW"/>
</dbReference>
<feature type="binding site" evidence="11">
    <location>
        <position position="52"/>
    </location>
    <ligand>
        <name>substrate</name>
    </ligand>
</feature>
<dbReference type="Pfam" id="PF00696">
    <property type="entry name" value="AA_kinase"/>
    <property type="match status" value="1"/>
</dbReference>
<evidence type="ECO:0000256" key="2">
    <source>
        <dbReference type="ARBA" id="ARBA00012908"/>
    </source>
</evidence>
<dbReference type="EMBL" id="JAXUHJ010000014">
    <property type="protein sequence ID" value="MEJ8543591.1"/>
    <property type="molecule type" value="Genomic_DNA"/>
</dbReference>
<dbReference type="InterPro" id="IPR001057">
    <property type="entry name" value="Glu/AcGlu_kinase"/>
</dbReference>
<keyword evidence="8" id="KW-0414">Isoprene biosynthesis</keyword>
<keyword evidence="7 10" id="KW-0067">ATP-binding</keyword>
<dbReference type="PRINTS" id="PR00474">
    <property type="entry name" value="GLU5KINASE"/>
</dbReference>
<feature type="domain" description="Aspartate/glutamate/uridylate kinase" evidence="13">
    <location>
        <begin position="1"/>
        <end position="241"/>
    </location>
</feature>
<dbReference type="Proteomes" id="UP001065373">
    <property type="component" value="Chromosome"/>
</dbReference>
<evidence type="ECO:0000256" key="10">
    <source>
        <dbReference type="PIRNR" id="PIRNR016496"/>
    </source>
</evidence>
<feature type="site" description="Transition state stabilizer" evidence="12">
    <location>
        <position position="14"/>
    </location>
</feature>
<comment type="catalytic activity">
    <reaction evidence="9 10">
        <text>isopentenyl phosphate + ATP = isopentenyl diphosphate + ADP</text>
        <dbReference type="Rhea" id="RHEA:33963"/>
        <dbReference type="ChEBI" id="CHEBI:30616"/>
        <dbReference type="ChEBI" id="CHEBI:65078"/>
        <dbReference type="ChEBI" id="CHEBI:128769"/>
        <dbReference type="ChEBI" id="CHEBI:456216"/>
        <dbReference type="EC" id="2.7.4.26"/>
    </reaction>
</comment>
<dbReference type="GeneID" id="58978157"/>
<feature type="binding site" evidence="11">
    <location>
        <position position="47"/>
    </location>
    <ligand>
        <name>substrate</name>
    </ligand>
</feature>
<evidence type="ECO:0000313" key="14">
    <source>
        <dbReference type="EMBL" id="MEJ8543591.1"/>
    </source>
</evidence>
<dbReference type="GeneID" id="75106100"/>
<evidence type="ECO:0000256" key="1">
    <source>
        <dbReference type="ARBA" id="ARBA00010540"/>
    </source>
</evidence>
<comment type="subunit">
    <text evidence="10">Homodimer.</text>
</comment>
<dbReference type="CDD" id="cd04241">
    <property type="entry name" value="AAK_FomA-like"/>
    <property type="match status" value="1"/>
</dbReference>
<evidence type="ECO:0000313" key="15">
    <source>
        <dbReference type="EMBL" id="UXH32194.1"/>
    </source>
</evidence>
<feature type="binding site" evidence="11">
    <location>
        <begin position="5"/>
        <end position="9"/>
    </location>
    <ligand>
        <name>ATP</name>
        <dbReference type="ChEBI" id="CHEBI:30616"/>
    </ligand>
</feature>